<organism evidence="3">
    <name type="scientific">Physcomitrium patens</name>
    <name type="common">Spreading-leaved earth moss</name>
    <name type="synonym">Physcomitrella patens</name>
    <dbReference type="NCBI Taxonomy" id="3218"/>
    <lineage>
        <taxon>Eukaryota</taxon>
        <taxon>Viridiplantae</taxon>
        <taxon>Streptophyta</taxon>
        <taxon>Embryophyta</taxon>
        <taxon>Bryophyta</taxon>
        <taxon>Bryophytina</taxon>
        <taxon>Bryopsida</taxon>
        <taxon>Funariidae</taxon>
        <taxon>Funariales</taxon>
        <taxon>Funariaceae</taxon>
        <taxon>Physcomitrium</taxon>
    </lineage>
</organism>
<dbReference type="EnsemblPlants" id="Pp3c14_6050V3.3">
    <property type="protein sequence ID" value="Pp3c14_6050V3.3"/>
    <property type="gene ID" value="Pp3c14_6050"/>
</dbReference>
<dbReference type="AlphaFoldDB" id="A0A2K1JHB3"/>
<dbReference type="OrthoDB" id="10258156at2759"/>
<dbReference type="Gramene" id="Pp3c14_6050V3.3">
    <property type="protein sequence ID" value="Pp3c14_6050V3.3"/>
    <property type="gene ID" value="Pp3c14_6050"/>
</dbReference>
<accession>A0A2K1JHB3</accession>
<name>A0A2K1JHB3_PHYPA</name>
<dbReference type="Pfam" id="PF13679">
    <property type="entry name" value="Methyltransf_32"/>
    <property type="match status" value="1"/>
</dbReference>
<dbReference type="InterPro" id="IPR052220">
    <property type="entry name" value="METTL25"/>
</dbReference>
<evidence type="ECO:0000259" key="2">
    <source>
        <dbReference type="Pfam" id="PF13679"/>
    </source>
</evidence>
<dbReference type="InterPro" id="IPR025714">
    <property type="entry name" value="Methyltranfer_dom"/>
</dbReference>
<dbReference type="PANTHER" id="PTHR12496">
    <property type="entry name" value="CGI-41 METHYLTRANSFERASE"/>
    <property type="match status" value="1"/>
</dbReference>
<dbReference type="RefSeq" id="XP_024395745.1">
    <property type="nucleotide sequence ID" value="XM_024539977.2"/>
</dbReference>
<evidence type="ECO:0000256" key="1">
    <source>
        <dbReference type="SAM" id="MobiDB-lite"/>
    </source>
</evidence>
<feature type="compositionally biased region" description="Polar residues" evidence="1">
    <location>
        <begin position="409"/>
        <end position="432"/>
    </location>
</feature>
<sequence>MGLSMYTAGQDVSDLKKHVSAIATFLRGHEWLWRAHVVDFFQAKLWQGVDEQWNSCLRHISVEALLLLPSGVIQEEWPNSLKDFVQTAFQLSLSRAQVDSSSCMSLSGVSQAPIGSVLGQGMSVKKIHEIGILAALIAATAKLNGAKDVIDVGAGQGYLALVLAFEYRLSVIAVDACAHHADVTNKRALRIQKHYDARSRKSQHNSSTYPDVRAPRTVTCRVGVGESPAPLSSLLPAIQESNNLLHVSEDTIVDHGVKSVREAKDCGVVLAGLHACGDLSATMLRTFIECKEVASVINVGCCYNLLSEETSNVDKKTPVLGFPMSEAVANLGLDLGRSARDLACQSADRWKEHHPTKAALTFELHAFRAAFQMVLERYYPETARSSPSVGRLGKSRRRRQARQSAMKPVTTTKESSASSSRCSWDEPSTASQDGDVLSLEHGEESVKVEFQVEDVSDTNGTSGDFEKQAQRFDEYAKAALDRLDLSPLSSSVFHSIWREVAPFKDLVGPFYSLRAVLASVIETYVLLDRLLYVKEQAEKTGAKERITVELVPLFEPSISPRNMAIIAHRSGA</sequence>
<keyword evidence="5" id="KW-1185">Reference proteome</keyword>
<dbReference type="PaxDb" id="3218-PP1S150_112V6.1"/>
<dbReference type="GeneID" id="112291948"/>
<reference evidence="3 5" key="1">
    <citation type="journal article" date="2008" name="Science">
        <title>The Physcomitrella genome reveals evolutionary insights into the conquest of land by plants.</title>
        <authorList>
            <person name="Rensing S."/>
            <person name="Lang D."/>
            <person name="Zimmer A."/>
            <person name="Terry A."/>
            <person name="Salamov A."/>
            <person name="Shapiro H."/>
            <person name="Nishiyama T."/>
            <person name="Perroud P.-F."/>
            <person name="Lindquist E."/>
            <person name="Kamisugi Y."/>
            <person name="Tanahashi T."/>
            <person name="Sakakibara K."/>
            <person name="Fujita T."/>
            <person name="Oishi K."/>
            <person name="Shin-I T."/>
            <person name="Kuroki Y."/>
            <person name="Toyoda A."/>
            <person name="Suzuki Y."/>
            <person name="Hashimoto A."/>
            <person name="Yamaguchi K."/>
            <person name="Sugano A."/>
            <person name="Kohara Y."/>
            <person name="Fujiyama A."/>
            <person name="Anterola A."/>
            <person name="Aoki S."/>
            <person name="Ashton N."/>
            <person name="Barbazuk W.B."/>
            <person name="Barker E."/>
            <person name="Bennetzen J."/>
            <person name="Bezanilla M."/>
            <person name="Blankenship R."/>
            <person name="Cho S.H."/>
            <person name="Dutcher S."/>
            <person name="Estelle M."/>
            <person name="Fawcett J.A."/>
            <person name="Gundlach H."/>
            <person name="Hanada K."/>
            <person name="Heyl A."/>
            <person name="Hicks K.A."/>
            <person name="Hugh J."/>
            <person name="Lohr M."/>
            <person name="Mayer K."/>
            <person name="Melkozernov A."/>
            <person name="Murata T."/>
            <person name="Nelson D."/>
            <person name="Pils B."/>
            <person name="Prigge M."/>
            <person name="Reiss B."/>
            <person name="Renner T."/>
            <person name="Rombauts S."/>
            <person name="Rushton P."/>
            <person name="Sanderfoot A."/>
            <person name="Schween G."/>
            <person name="Shiu S.-H."/>
            <person name="Stueber K."/>
            <person name="Theodoulou F.L."/>
            <person name="Tu H."/>
            <person name="Van de Peer Y."/>
            <person name="Verrier P.J."/>
            <person name="Waters E."/>
            <person name="Wood A."/>
            <person name="Yang L."/>
            <person name="Cove D."/>
            <person name="Cuming A."/>
            <person name="Hasebe M."/>
            <person name="Lucas S."/>
            <person name="Mishler D.B."/>
            <person name="Reski R."/>
            <person name="Grigoriev I."/>
            <person name="Quatrano R.S."/>
            <person name="Boore J.L."/>
        </authorList>
    </citation>
    <scope>NUCLEOTIDE SEQUENCE [LARGE SCALE GENOMIC DNA]</scope>
    <source>
        <strain evidence="4 5">cv. Gransden 2004</strain>
    </source>
</reference>
<evidence type="ECO:0000313" key="5">
    <source>
        <dbReference type="Proteomes" id="UP000006727"/>
    </source>
</evidence>
<dbReference type="InterPro" id="IPR029063">
    <property type="entry name" value="SAM-dependent_MTases_sf"/>
</dbReference>
<gene>
    <name evidence="4" type="primary">LOC112291948</name>
    <name evidence="3" type="ORF">PHYPA_018089</name>
</gene>
<dbReference type="EnsemblPlants" id="Pp3c14_6050V3.1">
    <property type="protein sequence ID" value="Pp3c14_6050V3.1"/>
    <property type="gene ID" value="Pp3c14_6050"/>
</dbReference>
<feature type="domain" description="Methyltransferase" evidence="2">
    <location>
        <begin position="125"/>
        <end position="308"/>
    </location>
</feature>
<evidence type="ECO:0000313" key="4">
    <source>
        <dbReference type="EnsemblPlants" id="Pp3c14_6050V3.1"/>
    </source>
</evidence>
<reference evidence="4" key="3">
    <citation type="submission" date="2020-12" db="UniProtKB">
        <authorList>
            <consortium name="EnsemblPlants"/>
        </authorList>
    </citation>
    <scope>IDENTIFICATION</scope>
</reference>
<dbReference type="Proteomes" id="UP000006727">
    <property type="component" value="Chromosome 14"/>
</dbReference>
<proteinExistence type="predicted"/>
<evidence type="ECO:0000313" key="3">
    <source>
        <dbReference type="EMBL" id="PNR40686.1"/>
    </source>
</evidence>
<dbReference type="SUPFAM" id="SSF53335">
    <property type="entry name" value="S-adenosyl-L-methionine-dependent methyltransferases"/>
    <property type="match status" value="1"/>
</dbReference>
<feature type="region of interest" description="Disordered" evidence="1">
    <location>
        <begin position="384"/>
        <end position="434"/>
    </location>
</feature>
<dbReference type="Gramene" id="Pp3c14_6050V3.1">
    <property type="protein sequence ID" value="Pp3c14_6050V3.1"/>
    <property type="gene ID" value="Pp3c14_6050"/>
</dbReference>
<protein>
    <recommendedName>
        <fullName evidence="2">Methyltransferase domain-containing protein</fullName>
    </recommendedName>
</protein>
<dbReference type="Gramene" id="Pp3c14_6050V3.2">
    <property type="protein sequence ID" value="Pp3c14_6050V3.2"/>
    <property type="gene ID" value="Pp3c14_6050"/>
</dbReference>
<dbReference type="PANTHER" id="PTHR12496:SF0">
    <property type="entry name" value="METHYLTRANSFERASE DOMAIN-CONTAINING PROTEIN"/>
    <property type="match status" value="1"/>
</dbReference>
<reference evidence="3 5" key="2">
    <citation type="journal article" date="2018" name="Plant J.">
        <title>The Physcomitrella patens chromosome-scale assembly reveals moss genome structure and evolution.</title>
        <authorList>
            <person name="Lang D."/>
            <person name="Ullrich K.K."/>
            <person name="Murat F."/>
            <person name="Fuchs J."/>
            <person name="Jenkins J."/>
            <person name="Haas F.B."/>
            <person name="Piednoel M."/>
            <person name="Gundlach H."/>
            <person name="Van Bel M."/>
            <person name="Meyberg R."/>
            <person name="Vives C."/>
            <person name="Morata J."/>
            <person name="Symeonidi A."/>
            <person name="Hiss M."/>
            <person name="Muchero W."/>
            <person name="Kamisugi Y."/>
            <person name="Saleh O."/>
            <person name="Blanc G."/>
            <person name="Decker E.L."/>
            <person name="van Gessel N."/>
            <person name="Grimwood J."/>
            <person name="Hayes R.D."/>
            <person name="Graham S.W."/>
            <person name="Gunter L.E."/>
            <person name="McDaniel S.F."/>
            <person name="Hoernstein S.N.W."/>
            <person name="Larsson A."/>
            <person name="Li F.W."/>
            <person name="Perroud P.F."/>
            <person name="Phillips J."/>
            <person name="Ranjan P."/>
            <person name="Rokshar D.S."/>
            <person name="Rothfels C.J."/>
            <person name="Schneider L."/>
            <person name="Shu S."/>
            <person name="Stevenson D.W."/>
            <person name="Thummler F."/>
            <person name="Tillich M."/>
            <person name="Villarreal Aguilar J.C."/>
            <person name="Widiez T."/>
            <person name="Wong G.K."/>
            <person name="Wymore A."/>
            <person name="Zhang Y."/>
            <person name="Zimmer A.D."/>
            <person name="Quatrano R.S."/>
            <person name="Mayer K.F.X."/>
            <person name="Goodstein D."/>
            <person name="Casacuberta J.M."/>
            <person name="Vandepoele K."/>
            <person name="Reski R."/>
            <person name="Cuming A.C."/>
            <person name="Tuskan G.A."/>
            <person name="Maumus F."/>
            <person name="Salse J."/>
            <person name="Schmutz J."/>
            <person name="Rensing S.A."/>
        </authorList>
    </citation>
    <scope>NUCLEOTIDE SEQUENCE [LARGE SCALE GENOMIC DNA]</scope>
    <source>
        <strain evidence="4 5">cv. Gransden 2004</strain>
    </source>
</reference>
<dbReference type="EnsemblPlants" id="Pp3c14_6050V3.2">
    <property type="protein sequence ID" value="Pp3c14_6050V3.2"/>
    <property type="gene ID" value="Pp3c14_6050"/>
</dbReference>
<dbReference type="EMBL" id="ABEU02000014">
    <property type="protein sequence ID" value="PNR40686.1"/>
    <property type="molecule type" value="Genomic_DNA"/>
</dbReference>
<dbReference type="STRING" id="3218.A0A2K1JHB3"/>
<dbReference type="Gene3D" id="3.40.50.150">
    <property type="entry name" value="Vaccinia Virus protein VP39"/>
    <property type="match status" value="1"/>
</dbReference>